<proteinExistence type="evidence at transcript level"/>
<feature type="domain" description="Peptidase S1" evidence="7">
    <location>
        <begin position="39"/>
        <end position="271"/>
    </location>
</feature>
<dbReference type="Gene3D" id="2.40.10.10">
    <property type="entry name" value="Trypsin-like serine proteases"/>
    <property type="match status" value="1"/>
</dbReference>
<dbReference type="InterPro" id="IPR018114">
    <property type="entry name" value="TRYPSIN_HIS"/>
</dbReference>
<keyword evidence="5" id="KW-1015">Disulfide bond</keyword>
<dbReference type="SUPFAM" id="SSF50494">
    <property type="entry name" value="Trypsin-like serine proteases"/>
    <property type="match status" value="1"/>
</dbReference>
<dbReference type="CDD" id="cd00190">
    <property type="entry name" value="Tryp_SPc"/>
    <property type="match status" value="1"/>
</dbReference>
<dbReference type="AlphaFoldDB" id="A0A977TJM4"/>
<dbReference type="InterPro" id="IPR001254">
    <property type="entry name" value="Trypsin_dom"/>
</dbReference>
<dbReference type="InterPro" id="IPR050430">
    <property type="entry name" value="Peptidase_S1"/>
</dbReference>
<evidence type="ECO:0000256" key="4">
    <source>
        <dbReference type="ARBA" id="ARBA00022825"/>
    </source>
</evidence>
<feature type="chain" id="PRO_5037677142" evidence="6">
    <location>
        <begin position="18"/>
        <end position="272"/>
    </location>
</feature>
<dbReference type="PRINTS" id="PR00722">
    <property type="entry name" value="CHYMOTRYPSIN"/>
</dbReference>
<dbReference type="PROSITE" id="PS50240">
    <property type="entry name" value="TRYPSIN_DOM"/>
    <property type="match status" value="1"/>
</dbReference>
<evidence type="ECO:0000256" key="6">
    <source>
        <dbReference type="SAM" id="SignalP"/>
    </source>
</evidence>
<protein>
    <submittedName>
        <fullName evidence="8">Tyr p 6 allergen</fullName>
    </submittedName>
</protein>
<keyword evidence="3" id="KW-0378">Hydrolase</keyword>
<dbReference type="InterPro" id="IPR043504">
    <property type="entry name" value="Peptidase_S1_PA_chymotrypsin"/>
</dbReference>
<dbReference type="PANTHER" id="PTHR24276:SF91">
    <property type="entry name" value="AT26814P-RELATED"/>
    <property type="match status" value="1"/>
</dbReference>
<dbReference type="EMBL" id="MZ824388">
    <property type="protein sequence ID" value="UXW65968.1"/>
    <property type="molecule type" value="mRNA"/>
</dbReference>
<dbReference type="PANTHER" id="PTHR24276">
    <property type="entry name" value="POLYSERASE-RELATED"/>
    <property type="match status" value="1"/>
</dbReference>
<evidence type="ECO:0000256" key="3">
    <source>
        <dbReference type="ARBA" id="ARBA00022801"/>
    </source>
</evidence>
<dbReference type="InterPro" id="IPR001314">
    <property type="entry name" value="Peptidase_S1A"/>
</dbReference>
<dbReference type="FunFam" id="2.40.10.10:FF:000034">
    <property type="entry name" value="Eupolytin"/>
    <property type="match status" value="1"/>
</dbReference>
<evidence type="ECO:0000259" key="7">
    <source>
        <dbReference type="PROSITE" id="PS50240"/>
    </source>
</evidence>
<dbReference type="SMART" id="SM00020">
    <property type="entry name" value="Tryp_SPc"/>
    <property type="match status" value="1"/>
</dbReference>
<dbReference type="PROSITE" id="PS00134">
    <property type="entry name" value="TRYPSIN_HIS"/>
    <property type="match status" value="1"/>
</dbReference>
<organism evidence="8">
    <name type="scientific">Tyrophagus putrescentiae</name>
    <name type="common">Mold mite</name>
    <name type="synonym">Acarus putrescentiae</name>
    <dbReference type="NCBI Taxonomy" id="59818"/>
    <lineage>
        <taxon>Eukaryota</taxon>
        <taxon>Metazoa</taxon>
        <taxon>Ecdysozoa</taxon>
        <taxon>Arthropoda</taxon>
        <taxon>Chelicerata</taxon>
        <taxon>Arachnida</taxon>
        <taxon>Acari</taxon>
        <taxon>Acariformes</taxon>
        <taxon>Sarcoptiformes</taxon>
        <taxon>Astigmata</taxon>
        <taxon>Acaroidea</taxon>
        <taxon>Acaridae</taxon>
        <taxon>Tyrophaginae</taxon>
        <taxon>Tyrophagus</taxon>
    </lineage>
</organism>
<keyword evidence="2" id="KW-0645">Protease</keyword>
<feature type="signal peptide" evidence="6">
    <location>
        <begin position="1"/>
        <end position="17"/>
    </location>
</feature>
<comment type="similarity">
    <text evidence="1">Belongs to the peptidase S1 family.</text>
</comment>
<name>A0A977TJM4_TYRPU</name>
<dbReference type="Pfam" id="PF00089">
    <property type="entry name" value="Trypsin"/>
    <property type="match status" value="1"/>
</dbReference>
<sequence>MALKLLVLAALVLAAQARFPKSLQARWGFLDTLDDSTRVVGGSEAKQAEAPFQISLQKDYIILKSHICGGSLIAPRTVVTAAHCTDGSQANSLVVRMGTNKRSQPGQGVPDQKTSKIIQHPNYDSNTIQNDISLLILPKAVSPASNVAMIELETQDLVGGEDVKVFGWGLTDGNNQNSIPENLQVGNLKIVSRADCQAKWGEVNAIHEGMICALAPSTQACNGDSGGPLVSANNKLTGIVSWGPSKCPPGEYMAVFTLPKYYQDWIKANWVQ</sequence>
<keyword evidence="6" id="KW-0732">Signal</keyword>
<keyword evidence="4" id="KW-0720">Serine protease</keyword>
<dbReference type="GO" id="GO:0006508">
    <property type="term" value="P:proteolysis"/>
    <property type="evidence" value="ECO:0007669"/>
    <property type="project" value="UniProtKB-KW"/>
</dbReference>
<evidence type="ECO:0000313" key="8">
    <source>
        <dbReference type="EMBL" id="UXW65968.1"/>
    </source>
</evidence>
<evidence type="ECO:0000256" key="2">
    <source>
        <dbReference type="ARBA" id="ARBA00022670"/>
    </source>
</evidence>
<evidence type="ECO:0000256" key="1">
    <source>
        <dbReference type="ARBA" id="ARBA00007664"/>
    </source>
</evidence>
<reference evidence="8" key="1">
    <citation type="submission" date="2021-08" db="EMBL/GenBank/DDBJ databases">
        <title>Three dimension-genome, Allergenome, and Novel Allergens of Tyrophagus putrescentiae.</title>
        <authorList>
            <person name="Cui Y."/>
        </authorList>
    </citation>
    <scope>NUCLEOTIDE SEQUENCE</scope>
</reference>
<evidence type="ECO:0000256" key="5">
    <source>
        <dbReference type="ARBA" id="ARBA00023157"/>
    </source>
</evidence>
<dbReference type="InterPro" id="IPR009003">
    <property type="entry name" value="Peptidase_S1_PA"/>
</dbReference>
<accession>A0A977TJM4</accession>
<dbReference type="GO" id="GO:0004252">
    <property type="term" value="F:serine-type endopeptidase activity"/>
    <property type="evidence" value="ECO:0007669"/>
    <property type="project" value="InterPro"/>
</dbReference>